<dbReference type="Pfam" id="PF10370">
    <property type="entry name" value="Rv2993c-like_N"/>
    <property type="match status" value="1"/>
</dbReference>
<dbReference type="InterPro" id="IPR051121">
    <property type="entry name" value="FAH"/>
</dbReference>
<gene>
    <name evidence="5" type="ORF">UFOPK1413_00742</name>
</gene>
<dbReference type="AlphaFoldDB" id="A0A6J6BR52"/>
<dbReference type="EMBL" id="CAEZSG010000112">
    <property type="protein sequence ID" value="CAB4541204.1"/>
    <property type="molecule type" value="Genomic_DNA"/>
</dbReference>
<dbReference type="InterPro" id="IPR018833">
    <property type="entry name" value="Rv2993c-like_N"/>
</dbReference>
<evidence type="ECO:0000259" key="4">
    <source>
        <dbReference type="Pfam" id="PF10370"/>
    </source>
</evidence>
<dbReference type="GO" id="GO:0019752">
    <property type="term" value="P:carboxylic acid metabolic process"/>
    <property type="evidence" value="ECO:0007669"/>
    <property type="project" value="UniProtKB-ARBA"/>
</dbReference>
<feature type="domain" description="Rv2993c-like N-terminal" evidence="4">
    <location>
        <begin position="1"/>
        <end position="46"/>
    </location>
</feature>
<evidence type="ECO:0000313" key="5">
    <source>
        <dbReference type="EMBL" id="CAB4541204.1"/>
    </source>
</evidence>
<reference evidence="5" key="1">
    <citation type="submission" date="2020-05" db="EMBL/GenBank/DDBJ databases">
        <authorList>
            <person name="Chiriac C."/>
            <person name="Salcher M."/>
            <person name="Ghai R."/>
            <person name="Kavagutti S V."/>
        </authorList>
    </citation>
    <scope>NUCLEOTIDE SEQUENCE</scope>
</reference>
<dbReference type="PANTHER" id="PTHR42796">
    <property type="entry name" value="FUMARYLACETOACETATE HYDROLASE DOMAIN-CONTAINING PROTEIN 2A-RELATED"/>
    <property type="match status" value="1"/>
</dbReference>
<organism evidence="5">
    <name type="scientific">freshwater metagenome</name>
    <dbReference type="NCBI Taxonomy" id="449393"/>
    <lineage>
        <taxon>unclassified sequences</taxon>
        <taxon>metagenomes</taxon>
        <taxon>ecological metagenomes</taxon>
    </lineage>
</organism>
<accession>A0A6J6BR52</accession>
<proteinExistence type="inferred from homology"/>
<dbReference type="GO" id="GO:0046872">
    <property type="term" value="F:metal ion binding"/>
    <property type="evidence" value="ECO:0007669"/>
    <property type="project" value="UniProtKB-KW"/>
</dbReference>
<evidence type="ECO:0000256" key="2">
    <source>
        <dbReference type="ARBA" id="ARBA00022723"/>
    </source>
</evidence>
<keyword evidence="2" id="KW-0479">Metal-binding</keyword>
<dbReference type="InterPro" id="IPR036663">
    <property type="entry name" value="Fumarylacetoacetase_C_sf"/>
</dbReference>
<evidence type="ECO:0000256" key="1">
    <source>
        <dbReference type="ARBA" id="ARBA00010211"/>
    </source>
</evidence>
<dbReference type="InterPro" id="IPR011234">
    <property type="entry name" value="Fumarylacetoacetase-like_C"/>
</dbReference>
<dbReference type="PANTHER" id="PTHR42796:SF4">
    <property type="entry name" value="FUMARYLACETOACETATE HYDROLASE DOMAIN-CONTAINING PROTEIN 2A"/>
    <property type="match status" value="1"/>
</dbReference>
<dbReference type="SUPFAM" id="SSF56529">
    <property type="entry name" value="FAH"/>
    <property type="match status" value="1"/>
</dbReference>
<evidence type="ECO:0000259" key="3">
    <source>
        <dbReference type="Pfam" id="PF01557"/>
    </source>
</evidence>
<name>A0A6J6BR52_9ZZZZ</name>
<feature type="domain" description="Fumarylacetoacetase-like C-terminal" evidence="3">
    <location>
        <begin position="56"/>
        <end position="250"/>
    </location>
</feature>
<dbReference type="FunFam" id="3.90.850.10:FF:000002">
    <property type="entry name" value="2-hydroxyhepta-2,4-diene-1,7-dioate isomerase"/>
    <property type="match status" value="1"/>
</dbReference>
<dbReference type="GO" id="GO:0016853">
    <property type="term" value="F:isomerase activity"/>
    <property type="evidence" value="ECO:0007669"/>
    <property type="project" value="UniProtKB-ARBA"/>
</dbReference>
<comment type="similarity">
    <text evidence="1">Belongs to the FAH family.</text>
</comment>
<sequence>MKVVRFRHEGEPRYGVIDGDVVTLVEGDPIHDGLTTTNDTVALVDIVPLAPVTPSKVICVGMNFAEHAAEMHHDGPQTPLIFLKPPTAVIGPGDDIILPPVEGRIVHEGELAIVIGSVAHRVPEKNWADVIFGYTIANDVSARDVMFADGQWARAKGFDTFCPIGPWIETEFDPFAHNEISTRVDGEVRRHGFTGDMTHKVPEIIAFVSNAFTLYPGDIICTGTPAGLGGFVDGQTVEITIEGIGTLSNPAKNRDDRVS</sequence>
<dbReference type="Pfam" id="PF01557">
    <property type="entry name" value="FAA_hydrolase"/>
    <property type="match status" value="1"/>
</dbReference>
<dbReference type="Gene3D" id="3.90.850.10">
    <property type="entry name" value="Fumarylacetoacetase-like, C-terminal domain"/>
    <property type="match status" value="1"/>
</dbReference>
<protein>
    <submittedName>
        <fullName evidence="5">Unannotated protein</fullName>
    </submittedName>
</protein>